<evidence type="ECO:0000256" key="1">
    <source>
        <dbReference type="SAM" id="MobiDB-lite"/>
    </source>
</evidence>
<keyword evidence="2" id="KW-0732">Signal</keyword>
<feature type="signal peptide" evidence="2">
    <location>
        <begin position="1"/>
        <end position="30"/>
    </location>
</feature>
<evidence type="ECO:0000313" key="4">
    <source>
        <dbReference type="Proteomes" id="UP000503278"/>
    </source>
</evidence>
<reference evidence="3 4" key="1">
    <citation type="submission" date="2020-04" db="EMBL/GenBank/DDBJ databases">
        <title>Genome sequencing of novel species.</title>
        <authorList>
            <person name="Heo J."/>
            <person name="Kim S.-J."/>
            <person name="Kim J.-S."/>
            <person name="Hong S.-B."/>
            <person name="Kwon S.-W."/>
        </authorList>
    </citation>
    <scope>NUCLEOTIDE SEQUENCE [LARGE SCALE GENOMIC DNA]</scope>
    <source>
        <strain evidence="3 4">F39-2</strain>
    </source>
</reference>
<feature type="chain" id="PRO_5029485760" evidence="2">
    <location>
        <begin position="31"/>
        <end position="438"/>
    </location>
</feature>
<dbReference type="EMBL" id="CP051682">
    <property type="protein sequence ID" value="QJD95494.1"/>
    <property type="molecule type" value="Genomic_DNA"/>
</dbReference>
<dbReference type="AlphaFoldDB" id="A0A7L5E1Q4"/>
<evidence type="ECO:0000256" key="2">
    <source>
        <dbReference type="SAM" id="SignalP"/>
    </source>
</evidence>
<dbReference type="PANTHER" id="PTHR37489:SF1">
    <property type="entry name" value="DUF3500 DOMAIN-CONTAINING PROTEIN"/>
    <property type="match status" value="1"/>
</dbReference>
<dbReference type="Proteomes" id="UP000503278">
    <property type="component" value="Chromosome"/>
</dbReference>
<evidence type="ECO:0000313" key="3">
    <source>
        <dbReference type="EMBL" id="QJD95494.1"/>
    </source>
</evidence>
<sequence>MNKGNPIILLSLGLTSMLAAFHWHHNYTHAAPNTMATPTAISQTQAIVTAANTFLHALNVEQLAKVQFSFTAQKAATVARFKRSGENEVVPFAPEDYARVNTSSHQQHEGQPGPGNRPGGGPGGHPPQPGDKPGQGPGPGGPGKGMGPAEGFVGEQYGQAVWSNYPVSDVLRPGLQLGSLNASQRKAAMHLLEVMLSPKGYQKVLEIMGSDQVLFEGGTPFASGINRYTIGIFGQPNTSTPWMIQFGGHHLGLNVVIAGAHGSSTPTLTGAQPAIYTAHGKTVRVLAGENDKAFTLLDALNDTQRKQAILNYHVDDLVLGPASGGKTIVPEGLKASAMNAQQRTMLLDLIAEWTGIVNDAYSKARMEDIKAGLEETYFAWSGPTTHQPGKNGSSYYRIQGPKLVIEFSPQGVGGDPTMHVHTIYRDPTNEYGHAFTGQ</sequence>
<name>A0A7L5E1Q4_9SPHI</name>
<dbReference type="RefSeq" id="WP_169606504.1">
    <property type="nucleotide sequence ID" value="NZ_CP051682.1"/>
</dbReference>
<gene>
    <name evidence="3" type="ORF">HH214_06205</name>
</gene>
<accession>A0A7L5E1Q4</accession>
<dbReference type="KEGG" id="mrob:HH214_06205"/>
<organism evidence="3 4">
    <name type="scientific">Mucilaginibacter robiniae</name>
    <dbReference type="NCBI Taxonomy" id="2728022"/>
    <lineage>
        <taxon>Bacteria</taxon>
        <taxon>Pseudomonadati</taxon>
        <taxon>Bacteroidota</taxon>
        <taxon>Sphingobacteriia</taxon>
        <taxon>Sphingobacteriales</taxon>
        <taxon>Sphingobacteriaceae</taxon>
        <taxon>Mucilaginibacter</taxon>
    </lineage>
</organism>
<feature type="region of interest" description="Disordered" evidence="1">
    <location>
        <begin position="100"/>
        <end position="152"/>
    </location>
</feature>
<dbReference type="PANTHER" id="PTHR37489">
    <property type="entry name" value="DUF3500 DOMAIN-CONTAINING PROTEIN"/>
    <property type="match status" value="1"/>
</dbReference>
<feature type="compositionally biased region" description="Gly residues" evidence="1">
    <location>
        <begin position="133"/>
        <end position="148"/>
    </location>
</feature>
<keyword evidence="4" id="KW-1185">Reference proteome</keyword>
<dbReference type="Pfam" id="PF12006">
    <property type="entry name" value="DUF3500"/>
    <property type="match status" value="1"/>
</dbReference>
<protein>
    <submittedName>
        <fullName evidence="3">DUF3500 domain-containing protein</fullName>
    </submittedName>
</protein>
<proteinExistence type="predicted"/>
<dbReference type="InterPro" id="IPR021889">
    <property type="entry name" value="DUF3500"/>
</dbReference>
<feature type="compositionally biased region" description="Gly residues" evidence="1">
    <location>
        <begin position="112"/>
        <end position="123"/>
    </location>
</feature>